<evidence type="ECO:0000313" key="13">
    <source>
        <dbReference type="Proteomes" id="UP000830343"/>
    </source>
</evidence>
<comment type="catalytic activity">
    <reaction evidence="10">
        <text>thiamine + H2O = 5-(2-hydroxyethyl)-4-methylthiazole + 4-amino-5-hydroxymethyl-2-methylpyrimidine + H(+)</text>
        <dbReference type="Rhea" id="RHEA:17509"/>
        <dbReference type="ChEBI" id="CHEBI:15377"/>
        <dbReference type="ChEBI" id="CHEBI:15378"/>
        <dbReference type="ChEBI" id="CHEBI:16892"/>
        <dbReference type="ChEBI" id="CHEBI:17957"/>
        <dbReference type="ChEBI" id="CHEBI:18385"/>
        <dbReference type="EC" id="3.5.99.2"/>
    </reaction>
</comment>
<evidence type="ECO:0000256" key="7">
    <source>
        <dbReference type="ARBA" id="ARBA00022977"/>
    </source>
</evidence>
<comment type="pathway">
    <text evidence="2">Cofactor biosynthesis; thiamine diphosphate biosynthesis.</text>
</comment>
<evidence type="ECO:0000256" key="5">
    <source>
        <dbReference type="ARBA" id="ARBA00012684"/>
    </source>
</evidence>
<organism evidence="12 13">
    <name type="scientific">Macrococcus armenti</name>
    <dbReference type="NCBI Taxonomy" id="2875764"/>
    <lineage>
        <taxon>Bacteria</taxon>
        <taxon>Bacillati</taxon>
        <taxon>Bacillota</taxon>
        <taxon>Bacilli</taxon>
        <taxon>Bacillales</taxon>
        <taxon>Staphylococcaceae</taxon>
        <taxon>Macrococcus</taxon>
    </lineage>
</organism>
<evidence type="ECO:0000256" key="3">
    <source>
        <dbReference type="ARBA" id="ARBA00010264"/>
    </source>
</evidence>
<protein>
    <recommendedName>
        <fullName evidence="6">Aminopyrimidine aminohydrolase</fullName>
        <ecNumber evidence="5">3.5.99.2</ecNumber>
    </recommendedName>
    <alternativeName>
        <fullName evidence="8">Thiaminase II</fullName>
    </alternativeName>
</protein>
<dbReference type="EC" id="3.5.99.2" evidence="5"/>
<evidence type="ECO:0000313" key="12">
    <source>
        <dbReference type="EMBL" id="UOB20285.1"/>
    </source>
</evidence>
<accession>A0ABY3ZTP9</accession>
<name>A0ABY3ZTP9_9STAP</name>
<reference evidence="12" key="1">
    <citation type="submission" date="2022-03" db="EMBL/GenBank/DDBJ databases">
        <authorList>
            <person name="Vrbovska V."/>
            <person name="Kovarovic V."/>
            <person name="Botka T."/>
            <person name="Pantucek R."/>
        </authorList>
    </citation>
    <scope>NUCLEOTIDE SEQUENCE</scope>
    <source>
        <strain evidence="12">CCM 2609</strain>
    </source>
</reference>
<keyword evidence="7" id="KW-0784">Thiamine biosynthesis</keyword>
<dbReference type="SUPFAM" id="SSF48613">
    <property type="entry name" value="Heme oxygenase-like"/>
    <property type="match status" value="1"/>
</dbReference>
<dbReference type="InterPro" id="IPR016084">
    <property type="entry name" value="Haem_Oase-like_multi-hlx"/>
</dbReference>
<evidence type="ECO:0000256" key="2">
    <source>
        <dbReference type="ARBA" id="ARBA00004948"/>
    </source>
</evidence>
<evidence type="ECO:0000256" key="1">
    <source>
        <dbReference type="ARBA" id="ARBA00001881"/>
    </source>
</evidence>
<reference evidence="12" key="2">
    <citation type="submission" date="2022-04" db="EMBL/GenBank/DDBJ databases">
        <title>Antimicrobial genetic elements in methicillin-resistant Macrococcus armenti.</title>
        <authorList>
            <person name="Keller J.E."/>
            <person name="Schwendener S."/>
            <person name="Pantucek R."/>
            <person name="Perreten V."/>
        </authorList>
    </citation>
    <scope>NUCLEOTIDE SEQUENCE</scope>
    <source>
        <strain evidence="12">CCM 2609</strain>
    </source>
</reference>
<evidence type="ECO:0000256" key="6">
    <source>
        <dbReference type="ARBA" id="ARBA00013647"/>
    </source>
</evidence>
<comment type="subunit">
    <text evidence="4">Homotetramer.</text>
</comment>
<evidence type="ECO:0000256" key="10">
    <source>
        <dbReference type="ARBA" id="ARBA00048337"/>
    </source>
</evidence>
<keyword evidence="13" id="KW-1185">Reference proteome</keyword>
<comment type="function">
    <text evidence="9">Catalyzes an amino-pyrimidine hydrolysis reaction at the C5' of the pyrimidine moiety of thiamine compounds, a reaction that is part of a thiamine salvage pathway. Thus, catalyzes the conversion of 4-amino-5-aminomethyl-2-methylpyrimidine to 4-amino-5-hydroxymethyl-2-methylpyrimidine (HMP). Is also able to catalyze the hydrolytic cleavage of thiamine; however, this thiaminase activity may not be physiologically relevant. Therefore, is probably involved in the regeneration of the thiamine pyrimidine from thiamine degraded products present in the environment, rather than in thiamine degradation.</text>
</comment>
<dbReference type="Proteomes" id="UP000830343">
    <property type="component" value="Chromosome"/>
</dbReference>
<evidence type="ECO:0000256" key="8">
    <source>
        <dbReference type="ARBA" id="ARBA00030877"/>
    </source>
</evidence>
<evidence type="ECO:0000256" key="4">
    <source>
        <dbReference type="ARBA" id="ARBA00011881"/>
    </source>
</evidence>
<comment type="catalytic activity">
    <reaction evidence="1">
        <text>4-amino-5-aminomethyl-2-methylpyrimidine + H2O = 4-amino-5-hydroxymethyl-2-methylpyrimidine + NH4(+)</text>
        <dbReference type="Rhea" id="RHEA:31799"/>
        <dbReference type="ChEBI" id="CHEBI:15377"/>
        <dbReference type="ChEBI" id="CHEBI:16892"/>
        <dbReference type="ChEBI" id="CHEBI:28938"/>
        <dbReference type="ChEBI" id="CHEBI:63416"/>
        <dbReference type="EC" id="3.5.99.2"/>
    </reaction>
</comment>
<proteinExistence type="inferred from homology"/>
<dbReference type="RefSeq" id="WP_243365666.1">
    <property type="nucleotide sequence ID" value="NZ_CP094348.1"/>
</dbReference>
<dbReference type="Gene3D" id="1.20.910.10">
    <property type="entry name" value="Heme oxygenase-like"/>
    <property type="match status" value="1"/>
</dbReference>
<feature type="domain" description="Thiaminase-2/PQQC" evidence="11">
    <location>
        <begin position="2"/>
        <end position="123"/>
    </location>
</feature>
<dbReference type="InterPro" id="IPR004305">
    <property type="entry name" value="Thiaminase-2/PQQC"/>
</dbReference>
<evidence type="ECO:0000259" key="11">
    <source>
        <dbReference type="Pfam" id="PF03070"/>
    </source>
</evidence>
<evidence type="ECO:0000256" key="9">
    <source>
        <dbReference type="ARBA" id="ARBA00045954"/>
    </source>
</evidence>
<gene>
    <name evidence="12" type="ORF">MRZ06_09860</name>
</gene>
<sequence length="155" mass="18778">MANYAGVDYKSLIMECEWYPSSDHYIKHMYYNAYRYSDARFTICARAPCPYVYQQLALKIRARNDLTNNQLKPWVDFYCVNMNELIGHIDRWVNAFSQTVSDDELEILRKNFVESCIHEKRFLICHIILKLGRKINENSIINRRYRSYRWRRNNS</sequence>
<dbReference type="EMBL" id="CP094348">
    <property type="protein sequence ID" value="UOB20285.1"/>
    <property type="molecule type" value="Genomic_DNA"/>
</dbReference>
<comment type="similarity">
    <text evidence="3">Belongs to the TenA family.</text>
</comment>
<dbReference type="Pfam" id="PF03070">
    <property type="entry name" value="TENA_THI-4"/>
    <property type="match status" value="1"/>
</dbReference>